<keyword evidence="3" id="KW-1185">Reference proteome</keyword>
<dbReference type="Proteomes" id="UP000070341">
    <property type="component" value="Unassembled WGS sequence"/>
</dbReference>
<feature type="compositionally biased region" description="Basic and acidic residues" evidence="1">
    <location>
        <begin position="1"/>
        <end position="17"/>
    </location>
</feature>
<evidence type="ECO:0000313" key="3">
    <source>
        <dbReference type="Proteomes" id="UP000070341"/>
    </source>
</evidence>
<sequence length="101" mass="11239">MARTAKDEMLDVEKTVDGEAEYEIDSHETVEGNLKVEITVKEPNFTAEVEDPEISEIEDPEPGDVTTPYDYAHNELDTDGDFANKLRKGLEKIINGAGRQA</sequence>
<organism evidence="2 3">
    <name type="scientific">candidate division MSBL1 archaeon SCGC-AAA259M10</name>
    <dbReference type="NCBI Taxonomy" id="1698270"/>
    <lineage>
        <taxon>Archaea</taxon>
        <taxon>Methanobacteriati</taxon>
        <taxon>Methanobacteriota</taxon>
        <taxon>candidate division MSBL1</taxon>
    </lineage>
</organism>
<feature type="region of interest" description="Disordered" evidence="1">
    <location>
        <begin position="1"/>
        <end position="21"/>
    </location>
</feature>
<comment type="caution">
    <text evidence="2">The sequence shown here is derived from an EMBL/GenBank/DDBJ whole genome shotgun (WGS) entry which is preliminary data.</text>
</comment>
<accession>A0A133V178</accession>
<evidence type="ECO:0000313" key="2">
    <source>
        <dbReference type="EMBL" id="KXB00199.1"/>
    </source>
</evidence>
<gene>
    <name evidence="2" type="ORF">AKJ40_01765</name>
</gene>
<evidence type="ECO:0000256" key="1">
    <source>
        <dbReference type="SAM" id="MobiDB-lite"/>
    </source>
</evidence>
<reference evidence="2 3" key="1">
    <citation type="journal article" date="2016" name="Sci. Rep.">
        <title>Metabolic traits of an uncultured archaeal lineage -MSBL1- from brine pools of the Red Sea.</title>
        <authorList>
            <person name="Mwirichia R."/>
            <person name="Alam I."/>
            <person name="Rashid M."/>
            <person name="Vinu M."/>
            <person name="Ba-Alawi W."/>
            <person name="Anthony Kamau A."/>
            <person name="Kamanda Ngugi D."/>
            <person name="Goker M."/>
            <person name="Klenk H.P."/>
            <person name="Bajic V."/>
            <person name="Stingl U."/>
        </authorList>
    </citation>
    <scope>NUCLEOTIDE SEQUENCE [LARGE SCALE GENOMIC DNA]</scope>
    <source>
        <strain evidence="2">SCGC-AAA259M10</strain>
    </source>
</reference>
<proteinExistence type="predicted"/>
<dbReference type="EMBL" id="LHXU01000017">
    <property type="protein sequence ID" value="KXB00199.1"/>
    <property type="molecule type" value="Genomic_DNA"/>
</dbReference>
<protein>
    <submittedName>
        <fullName evidence="2">Uncharacterized protein</fullName>
    </submittedName>
</protein>
<dbReference type="AlphaFoldDB" id="A0A133V178"/>
<name>A0A133V178_9EURY</name>